<dbReference type="GO" id="GO:0016788">
    <property type="term" value="F:hydrolase activity, acting on ester bonds"/>
    <property type="evidence" value="ECO:0007669"/>
    <property type="project" value="InterPro"/>
</dbReference>
<dbReference type="InterPro" id="IPR053138">
    <property type="entry name" value="N-alpha-Ac-DABA_deacetylase"/>
</dbReference>
<evidence type="ECO:0000256" key="2">
    <source>
        <dbReference type="ARBA" id="ARBA00022723"/>
    </source>
</evidence>
<keyword evidence="4" id="KW-0862">Zinc</keyword>
<accession>A0A1H5WMC5</accession>
<gene>
    <name evidence="6" type="ORF">SAMN05216537_1172</name>
</gene>
<protein>
    <recommendedName>
        <fullName evidence="5">Succinylglutamate desuccinylase/Aspartoacylase catalytic domain-containing protein</fullName>
    </recommendedName>
</protein>
<sequence length="311" mass="35539">MTQETLFEVNAMPYRQAIPVYGYRFGSNKKTLAIMGAMRGDEFQQMYICAKLVKALTKIEAEGNLNKDYGILVIPSASQFSMNVGKRFWPVDNTDINRMFPGYDKGETTQRLADSIFRELKGYQYGIQLASFYIAGEFLPHVRLMNTGYTNPDDGYLFGLPYLVLRKPKPYDTTTLNYNWQVFETDAFSVYTKATERLDEENANIALEAILRFMAKKGFIDYEGEFGTKTSFVEEDDMLTIQTKAAGLFRPIAKAGDLVLENEEIAEILSPYTAEKLEVIKAKKKGRVFFVRHAEAIMEHDLIFRIIPEEA</sequence>
<evidence type="ECO:0000313" key="7">
    <source>
        <dbReference type="Proteomes" id="UP000236726"/>
    </source>
</evidence>
<dbReference type="PANTHER" id="PTHR37326">
    <property type="entry name" value="BLL3975 PROTEIN"/>
    <property type="match status" value="1"/>
</dbReference>
<evidence type="ECO:0000259" key="5">
    <source>
        <dbReference type="Pfam" id="PF24827"/>
    </source>
</evidence>
<dbReference type="RefSeq" id="WP_103953364.1">
    <property type="nucleotide sequence ID" value="NZ_FNUL01000017.1"/>
</dbReference>
<feature type="domain" description="Succinylglutamate desuccinylase/Aspartoacylase catalytic" evidence="5">
    <location>
        <begin position="29"/>
        <end position="122"/>
    </location>
</feature>
<reference evidence="6 7" key="1">
    <citation type="submission" date="2016-10" db="EMBL/GenBank/DDBJ databases">
        <authorList>
            <person name="de Groot N.N."/>
        </authorList>
    </citation>
    <scope>NUCLEOTIDE SEQUENCE [LARGE SCALE GENOMIC DNA]</scope>
    <source>
        <strain evidence="6 7">D15d</strain>
    </source>
</reference>
<dbReference type="Gene3D" id="3.40.630.10">
    <property type="entry name" value="Zn peptidases"/>
    <property type="match status" value="1"/>
</dbReference>
<evidence type="ECO:0000313" key="6">
    <source>
        <dbReference type="EMBL" id="SEG00789.1"/>
    </source>
</evidence>
<keyword evidence="2" id="KW-0479">Metal-binding</keyword>
<dbReference type="InterPro" id="IPR055438">
    <property type="entry name" value="AstE_AspA_cat"/>
</dbReference>
<dbReference type="GO" id="GO:0046872">
    <property type="term" value="F:metal ion binding"/>
    <property type="evidence" value="ECO:0007669"/>
    <property type="project" value="UniProtKB-KW"/>
</dbReference>
<dbReference type="Pfam" id="PF24827">
    <property type="entry name" value="AstE_AspA_cat"/>
    <property type="match status" value="1"/>
</dbReference>
<dbReference type="Proteomes" id="UP000236726">
    <property type="component" value="Unassembled WGS sequence"/>
</dbReference>
<dbReference type="STRING" id="1410661.GCA_000702205_00956"/>
<dbReference type="PANTHER" id="PTHR37326:SF1">
    <property type="entry name" value="BLL3975 PROTEIN"/>
    <property type="match status" value="1"/>
</dbReference>
<evidence type="ECO:0000256" key="3">
    <source>
        <dbReference type="ARBA" id="ARBA00022801"/>
    </source>
</evidence>
<comment type="cofactor">
    <cofactor evidence="1">
        <name>Zn(2+)</name>
        <dbReference type="ChEBI" id="CHEBI:29105"/>
    </cofactor>
</comment>
<organism evidence="6 7">
    <name type="scientific">Lachnospira multipara</name>
    <dbReference type="NCBI Taxonomy" id="28051"/>
    <lineage>
        <taxon>Bacteria</taxon>
        <taxon>Bacillati</taxon>
        <taxon>Bacillota</taxon>
        <taxon>Clostridia</taxon>
        <taxon>Lachnospirales</taxon>
        <taxon>Lachnospiraceae</taxon>
        <taxon>Lachnospira</taxon>
    </lineage>
</organism>
<dbReference type="AlphaFoldDB" id="A0A1H5WMC5"/>
<keyword evidence="3" id="KW-0378">Hydrolase</keyword>
<keyword evidence="7" id="KW-1185">Reference proteome</keyword>
<evidence type="ECO:0000256" key="1">
    <source>
        <dbReference type="ARBA" id="ARBA00001947"/>
    </source>
</evidence>
<dbReference type="SUPFAM" id="SSF53187">
    <property type="entry name" value="Zn-dependent exopeptidases"/>
    <property type="match status" value="1"/>
</dbReference>
<name>A0A1H5WMC5_9FIRM</name>
<dbReference type="CDD" id="cd06253">
    <property type="entry name" value="M14_ASTE_ASPA-like"/>
    <property type="match status" value="1"/>
</dbReference>
<proteinExistence type="predicted"/>
<evidence type="ECO:0000256" key="4">
    <source>
        <dbReference type="ARBA" id="ARBA00022833"/>
    </source>
</evidence>
<dbReference type="EMBL" id="FNUL01000017">
    <property type="protein sequence ID" value="SEG00789.1"/>
    <property type="molecule type" value="Genomic_DNA"/>
</dbReference>